<evidence type="ECO:0000256" key="2">
    <source>
        <dbReference type="ARBA" id="ARBA00004275"/>
    </source>
</evidence>
<proteinExistence type="inferred from homology"/>
<dbReference type="InterPro" id="IPR012258">
    <property type="entry name" value="Acyl-CoA_oxidase"/>
</dbReference>
<evidence type="ECO:0000256" key="10">
    <source>
        <dbReference type="ARBA" id="ARBA00023140"/>
    </source>
</evidence>
<evidence type="ECO:0000256" key="7">
    <source>
        <dbReference type="ARBA" id="ARBA00022832"/>
    </source>
</evidence>
<dbReference type="GO" id="GO:0033540">
    <property type="term" value="P:fatty acid beta-oxidation using acyl-CoA oxidase"/>
    <property type="evidence" value="ECO:0007669"/>
    <property type="project" value="TreeGrafter"/>
</dbReference>
<dbReference type="FunFam" id="1.20.140.10:FF:000010">
    <property type="entry name" value="Acyl-coenzyme A oxidase"/>
    <property type="match status" value="1"/>
</dbReference>
<feature type="non-terminal residue" evidence="12">
    <location>
        <position position="134"/>
    </location>
</feature>
<dbReference type="SUPFAM" id="SSF47203">
    <property type="entry name" value="Acyl-CoA dehydrogenase C-terminal domain-like"/>
    <property type="match status" value="1"/>
</dbReference>
<accession>A0A2G9TCW1</accession>
<comment type="subcellular location">
    <subcellularLocation>
        <location evidence="2">Peroxisome</location>
    </subcellularLocation>
</comment>
<dbReference type="PANTHER" id="PTHR10909:SF390">
    <property type="entry name" value="PEROXISOMAL ACYL-COENZYME A OXIDASE 3"/>
    <property type="match status" value="1"/>
</dbReference>
<keyword evidence="6" id="KW-0274">FAD</keyword>
<evidence type="ECO:0000256" key="5">
    <source>
        <dbReference type="ARBA" id="ARBA00022630"/>
    </source>
</evidence>
<evidence type="ECO:0000259" key="11">
    <source>
        <dbReference type="Pfam" id="PF22924"/>
    </source>
</evidence>
<name>A0A2G9TCW1_TELCI</name>
<dbReference type="GO" id="GO:0005777">
    <property type="term" value="C:peroxisome"/>
    <property type="evidence" value="ECO:0007669"/>
    <property type="project" value="UniProtKB-SubCell"/>
</dbReference>
<evidence type="ECO:0000256" key="6">
    <source>
        <dbReference type="ARBA" id="ARBA00022827"/>
    </source>
</evidence>
<feature type="domain" description="Acyl-CoA oxidase C-alpha1" evidence="11">
    <location>
        <begin position="8"/>
        <end position="132"/>
    </location>
</feature>
<dbReference type="Pfam" id="PF22924">
    <property type="entry name" value="ACOX_C_alpha1"/>
    <property type="match status" value="1"/>
</dbReference>
<keyword evidence="8" id="KW-0560">Oxidoreductase</keyword>
<evidence type="ECO:0000256" key="3">
    <source>
        <dbReference type="ARBA" id="ARBA00005189"/>
    </source>
</evidence>
<reference evidence="12 13" key="1">
    <citation type="submission" date="2015-09" db="EMBL/GenBank/DDBJ databases">
        <title>Draft genome of the parasitic nematode Teladorsagia circumcincta isolate WARC Sus (inbred).</title>
        <authorList>
            <person name="Mitreva M."/>
        </authorList>
    </citation>
    <scope>NUCLEOTIDE SEQUENCE [LARGE SCALE GENOMIC DNA]</scope>
    <source>
        <strain evidence="12 13">S</strain>
    </source>
</reference>
<dbReference type="PANTHER" id="PTHR10909">
    <property type="entry name" value="ELECTRON TRANSPORT OXIDOREDUCTASE"/>
    <property type="match status" value="1"/>
</dbReference>
<dbReference type="EMBL" id="KZ384233">
    <property type="protein sequence ID" value="PIO55784.1"/>
    <property type="molecule type" value="Genomic_DNA"/>
</dbReference>
<comment type="pathway">
    <text evidence="3">Lipid metabolism.</text>
</comment>
<evidence type="ECO:0000256" key="1">
    <source>
        <dbReference type="ARBA" id="ARBA00001974"/>
    </source>
</evidence>
<sequence length="134" mass="15716">MFNDYLSDELPVIEYPLQQHRLFPYLAGHYAIRLFHKKLMEHFTDYIIRMMQNEKSEEMMEFSREIHALSAVAKPVSTWFGVEALGEARRACGGHGFLHSSRLNELRDSFDPSQTFEGENYMILQQTSNILLQK</sequence>
<dbReference type="AlphaFoldDB" id="A0A2G9TCW1"/>
<evidence type="ECO:0000256" key="4">
    <source>
        <dbReference type="ARBA" id="ARBA00006288"/>
    </source>
</evidence>
<keyword evidence="7" id="KW-0276">Fatty acid metabolism</keyword>
<organism evidence="12 13">
    <name type="scientific">Teladorsagia circumcincta</name>
    <name type="common">Brown stomach worm</name>
    <name type="synonym">Ostertagia circumcincta</name>
    <dbReference type="NCBI Taxonomy" id="45464"/>
    <lineage>
        <taxon>Eukaryota</taxon>
        <taxon>Metazoa</taxon>
        <taxon>Ecdysozoa</taxon>
        <taxon>Nematoda</taxon>
        <taxon>Chromadorea</taxon>
        <taxon>Rhabditida</taxon>
        <taxon>Rhabditina</taxon>
        <taxon>Rhabditomorpha</taxon>
        <taxon>Strongyloidea</taxon>
        <taxon>Trichostrongylidae</taxon>
        <taxon>Teladorsagia</taxon>
    </lineage>
</organism>
<comment type="similarity">
    <text evidence="4">Belongs to the acyl-CoA oxidase family.</text>
</comment>
<keyword evidence="5" id="KW-0285">Flavoprotein</keyword>
<comment type="cofactor">
    <cofactor evidence="1">
        <name>FAD</name>
        <dbReference type="ChEBI" id="CHEBI:57692"/>
    </cofactor>
</comment>
<dbReference type="GO" id="GO:0005504">
    <property type="term" value="F:fatty acid binding"/>
    <property type="evidence" value="ECO:0007669"/>
    <property type="project" value="TreeGrafter"/>
</dbReference>
<keyword evidence="13" id="KW-1185">Reference proteome</keyword>
<dbReference type="InterPro" id="IPR055060">
    <property type="entry name" value="ACOX_C_alpha1"/>
</dbReference>
<evidence type="ECO:0000256" key="9">
    <source>
        <dbReference type="ARBA" id="ARBA00023098"/>
    </source>
</evidence>
<protein>
    <recommendedName>
        <fullName evidence="11">Acyl-CoA oxidase C-alpha1 domain-containing protein</fullName>
    </recommendedName>
</protein>
<keyword evidence="9" id="KW-0443">Lipid metabolism</keyword>
<dbReference type="Gene3D" id="1.20.140.10">
    <property type="entry name" value="Butyryl-CoA Dehydrogenase, subunit A, domain 3"/>
    <property type="match status" value="1"/>
</dbReference>
<dbReference type="Proteomes" id="UP000230423">
    <property type="component" value="Unassembled WGS sequence"/>
</dbReference>
<dbReference type="GO" id="GO:0071949">
    <property type="term" value="F:FAD binding"/>
    <property type="evidence" value="ECO:0007669"/>
    <property type="project" value="InterPro"/>
</dbReference>
<dbReference type="InterPro" id="IPR036250">
    <property type="entry name" value="AcylCo_DH-like_C"/>
</dbReference>
<evidence type="ECO:0000313" key="12">
    <source>
        <dbReference type="EMBL" id="PIO55784.1"/>
    </source>
</evidence>
<evidence type="ECO:0000313" key="13">
    <source>
        <dbReference type="Proteomes" id="UP000230423"/>
    </source>
</evidence>
<gene>
    <name evidence="12" type="ORF">TELCIR_22828</name>
</gene>
<dbReference type="GO" id="GO:0016402">
    <property type="term" value="F:pristanoyl-CoA oxidase activity"/>
    <property type="evidence" value="ECO:0007669"/>
    <property type="project" value="TreeGrafter"/>
</dbReference>
<dbReference type="GO" id="GO:0055088">
    <property type="term" value="P:lipid homeostasis"/>
    <property type="evidence" value="ECO:0007669"/>
    <property type="project" value="TreeGrafter"/>
</dbReference>
<keyword evidence="10" id="KW-0576">Peroxisome</keyword>
<evidence type="ECO:0000256" key="8">
    <source>
        <dbReference type="ARBA" id="ARBA00023002"/>
    </source>
</evidence>
<dbReference type="OrthoDB" id="538336at2759"/>